<dbReference type="GO" id="GO:0015297">
    <property type="term" value="F:antiporter activity"/>
    <property type="evidence" value="ECO:0007669"/>
    <property type="project" value="InterPro"/>
</dbReference>
<dbReference type="PANTHER" id="PTHR42751">
    <property type="entry name" value="SODIUM/HYDROGEN EXCHANGER FAMILY/TRKA DOMAIN PROTEIN"/>
    <property type="match status" value="1"/>
</dbReference>
<keyword evidence="6 7" id="KW-0472">Membrane</keyword>
<feature type="transmembrane region" description="Helical" evidence="7">
    <location>
        <begin position="213"/>
        <end position="233"/>
    </location>
</feature>
<dbReference type="GO" id="GO:0006813">
    <property type="term" value="P:potassium ion transport"/>
    <property type="evidence" value="ECO:0007669"/>
    <property type="project" value="InterPro"/>
</dbReference>
<evidence type="ECO:0000313" key="10">
    <source>
        <dbReference type="EMBL" id="OHA42343.1"/>
    </source>
</evidence>
<feature type="transmembrane region" description="Helical" evidence="7">
    <location>
        <begin position="267"/>
        <end position="283"/>
    </location>
</feature>
<reference evidence="10 11" key="1">
    <citation type="journal article" date="2016" name="Nat. Commun.">
        <title>Thousands of microbial genomes shed light on interconnected biogeochemical processes in an aquifer system.</title>
        <authorList>
            <person name="Anantharaman K."/>
            <person name="Brown C.T."/>
            <person name="Hug L.A."/>
            <person name="Sharon I."/>
            <person name="Castelle C.J."/>
            <person name="Probst A.J."/>
            <person name="Thomas B.C."/>
            <person name="Singh A."/>
            <person name="Wilkins M.J."/>
            <person name="Karaoz U."/>
            <person name="Brodie E.L."/>
            <person name="Williams K.H."/>
            <person name="Hubbard S.S."/>
            <person name="Banfield J.F."/>
        </authorList>
    </citation>
    <scope>NUCLEOTIDE SEQUENCE [LARGE SCALE GENOMIC DNA]</scope>
</reference>
<comment type="caution">
    <text evidence="10">The sequence shown here is derived from an EMBL/GenBank/DDBJ whole genome shotgun (WGS) entry which is preliminary data.</text>
</comment>
<accession>A0A1G2P238</accession>
<dbReference type="InterPro" id="IPR036291">
    <property type="entry name" value="NAD(P)-bd_dom_sf"/>
</dbReference>
<feature type="transmembrane region" description="Helical" evidence="7">
    <location>
        <begin position="326"/>
        <end position="346"/>
    </location>
</feature>
<feature type="transmembrane region" description="Helical" evidence="7">
    <location>
        <begin position="289"/>
        <end position="314"/>
    </location>
</feature>
<keyword evidence="3" id="KW-0813">Transport</keyword>
<dbReference type="PANTHER" id="PTHR42751:SF6">
    <property type="entry name" value="CONSERVED INTEGRAL MEMBRANE TRANSPORT PROTEIN-RELATED"/>
    <property type="match status" value="1"/>
</dbReference>
<evidence type="ECO:0000259" key="9">
    <source>
        <dbReference type="Pfam" id="PF02254"/>
    </source>
</evidence>
<feature type="transmembrane region" description="Helical" evidence="7">
    <location>
        <begin position="352"/>
        <end position="371"/>
    </location>
</feature>
<evidence type="ECO:0000256" key="7">
    <source>
        <dbReference type="SAM" id="Phobius"/>
    </source>
</evidence>
<evidence type="ECO:0000256" key="2">
    <source>
        <dbReference type="ARBA" id="ARBA00005551"/>
    </source>
</evidence>
<keyword evidence="4 7" id="KW-0812">Transmembrane</keyword>
<comment type="similarity">
    <text evidence="2">Belongs to the monovalent cation:proton antiporter 2 (CPA2) transporter (TC 2.A.37) family.</text>
</comment>
<sequence>MDIFIELSIIIAIAAFFSILMRMLNQPLVVGYILAGIATGPYFFNIARDVGYIELFSKIGIAILLFIVGLSLSPKVIKEVGKVSLITGTGQVIFTTIIGYIIAIALGMPTVPALYIATAITFSSTIIILKLLSDKGDMNKLYGKISIGFLIVQDIIATLILISVSSFASGLGPNPQFMVISILLKALAIGILFYTMIKYILPYMGRFFASSQEMLFLFAVAWGLGISSLFFSFGFSMEIGALFAGIILSLTPFSYEIAAKMKPLRDFFIVLFFILLGSQIAFANWNDVIYPAIILSLFILIGNPFIMFILMNLLGYKRKTGFQAGLTVAQISEFSIILVALGVSMGHLDKSYVSLITLVGLVTIALSSYLIQYSDRIFAKIDWLLKMLEIKKNARDHMDKDKPYDISLFGYDRVGGEFVTAFKNINKNFMVIDFNPDSVEKLKRENIEHVYGDAEDADFLEDLPLHQYRMVVSTIPSFETNRFLVRAIRRRNPHAIILITCHNMEEAKELYANGATYVIMPHHLGAKYAANMIMKYGLDMKPFSDTAREHHYLGRNF</sequence>
<dbReference type="Gene3D" id="3.40.50.720">
    <property type="entry name" value="NAD(P)-binding Rossmann-like Domain"/>
    <property type="match status" value="1"/>
</dbReference>
<feature type="transmembrane region" description="Helical" evidence="7">
    <location>
        <begin position="177"/>
        <end position="201"/>
    </location>
</feature>
<dbReference type="InterPro" id="IPR038770">
    <property type="entry name" value="Na+/solute_symporter_sf"/>
</dbReference>
<evidence type="ECO:0000259" key="8">
    <source>
        <dbReference type="Pfam" id="PF00999"/>
    </source>
</evidence>
<dbReference type="SUPFAM" id="SSF51735">
    <property type="entry name" value="NAD(P)-binding Rossmann-fold domains"/>
    <property type="match status" value="1"/>
</dbReference>
<feature type="domain" description="RCK N-terminal" evidence="9">
    <location>
        <begin position="408"/>
        <end position="521"/>
    </location>
</feature>
<evidence type="ECO:0000256" key="1">
    <source>
        <dbReference type="ARBA" id="ARBA00004141"/>
    </source>
</evidence>
<dbReference type="InterPro" id="IPR003148">
    <property type="entry name" value="RCK_N"/>
</dbReference>
<feature type="transmembrane region" description="Helical" evidence="7">
    <location>
        <begin position="239"/>
        <end position="255"/>
    </location>
</feature>
<evidence type="ECO:0000256" key="6">
    <source>
        <dbReference type="ARBA" id="ARBA00023136"/>
    </source>
</evidence>
<feature type="transmembrane region" description="Helical" evidence="7">
    <location>
        <begin position="145"/>
        <end position="171"/>
    </location>
</feature>
<evidence type="ECO:0000256" key="4">
    <source>
        <dbReference type="ARBA" id="ARBA00022692"/>
    </source>
</evidence>
<dbReference type="Proteomes" id="UP000177269">
    <property type="component" value="Unassembled WGS sequence"/>
</dbReference>
<organism evidence="10 11">
    <name type="scientific">Candidatus Taylorbacteria bacterium RIFCSPLOWO2_12_FULL_43_20</name>
    <dbReference type="NCBI Taxonomy" id="1802332"/>
    <lineage>
        <taxon>Bacteria</taxon>
        <taxon>Candidatus Tayloriibacteriota</taxon>
    </lineage>
</organism>
<dbReference type="EMBL" id="MHSK01000014">
    <property type="protein sequence ID" value="OHA42343.1"/>
    <property type="molecule type" value="Genomic_DNA"/>
</dbReference>
<evidence type="ECO:0000256" key="5">
    <source>
        <dbReference type="ARBA" id="ARBA00022989"/>
    </source>
</evidence>
<dbReference type="GO" id="GO:0016020">
    <property type="term" value="C:membrane"/>
    <property type="evidence" value="ECO:0007669"/>
    <property type="project" value="UniProtKB-SubCell"/>
</dbReference>
<feature type="transmembrane region" description="Helical" evidence="7">
    <location>
        <begin position="113"/>
        <end position="133"/>
    </location>
</feature>
<dbReference type="AlphaFoldDB" id="A0A1G2P238"/>
<keyword evidence="5 7" id="KW-1133">Transmembrane helix</keyword>
<feature type="transmembrane region" description="Helical" evidence="7">
    <location>
        <begin position="85"/>
        <end position="107"/>
    </location>
</feature>
<proteinExistence type="inferred from homology"/>
<feature type="transmembrane region" description="Helical" evidence="7">
    <location>
        <begin position="55"/>
        <end position="73"/>
    </location>
</feature>
<feature type="transmembrane region" description="Helical" evidence="7">
    <location>
        <begin position="7"/>
        <end position="35"/>
    </location>
</feature>
<dbReference type="Pfam" id="PF00999">
    <property type="entry name" value="Na_H_Exchanger"/>
    <property type="match status" value="1"/>
</dbReference>
<dbReference type="GO" id="GO:1902600">
    <property type="term" value="P:proton transmembrane transport"/>
    <property type="evidence" value="ECO:0007669"/>
    <property type="project" value="InterPro"/>
</dbReference>
<dbReference type="InterPro" id="IPR006153">
    <property type="entry name" value="Cation/H_exchanger_TM"/>
</dbReference>
<evidence type="ECO:0000313" key="11">
    <source>
        <dbReference type="Proteomes" id="UP000177269"/>
    </source>
</evidence>
<gene>
    <name evidence="10" type="ORF">A3G52_01390</name>
</gene>
<evidence type="ECO:0000256" key="3">
    <source>
        <dbReference type="ARBA" id="ARBA00022448"/>
    </source>
</evidence>
<dbReference type="Pfam" id="PF02254">
    <property type="entry name" value="TrkA_N"/>
    <property type="match status" value="1"/>
</dbReference>
<name>A0A1G2P238_9BACT</name>
<feature type="domain" description="Cation/H+ exchanger transmembrane" evidence="8">
    <location>
        <begin position="12"/>
        <end position="367"/>
    </location>
</feature>
<dbReference type="Gene3D" id="1.20.1530.20">
    <property type="match status" value="1"/>
</dbReference>
<protein>
    <submittedName>
        <fullName evidence="10">Uncharacterized protein</fullName>
    </submittedName>
</protein>
<comment type="subcellular location">
    <subcellularLocation>
        <location evidence="1">Membrane</location>
        <topology evidence="1">Multi-pass membrane protein</topology>
    </subcellularLocation>
</comment>